<dbReference type="OrthoDB" id="4248638at2"/>
<dbReference type="AlphaFoldDB" id="A0A1S2QQ52"/>
<organism evidence="1 2">
    <name type="scientific">Streptomyces monashensis</name>
    <dbReference type="NCBI Taxonomy" id="1678012"/>
    <lineage>
        <taxon>Bacteria</taxon>
        <taxon>Bacillati</taxon>
        <taxon>Actinomycetota</taxon>
        <taxon>Actinomycetes</taxon>
        <taxon>Kitasatosporales</taxon>
        <taxon>Streptomycetaceae</taxon>
        <taxon>Streptomyces</taxon>
    </lineage>
</organism>
<evidence type="ECO:0000313" key="1">
    <source>
        <dbReference type="EMBL" id="OIK08234.1"/>
    </source>
</evidence>
<dbReference type="SUPFAM" id="SSF47598">
    <property type="entry name" value="Ribbon-helix-helix"/>
    <property type="match status" value="1"/>
</dbReference>
<comment type="caution">
    <text evidence="1">The sequence shown here is derived from an EMBL/GenBank/DDBJ whole genome shotgun (WGS) entry which is preliminary data.</text>
</comment>
<keyword evidence="2" id="KW-1185">Reference proteome</keyword>
<dbReference type="GO" id="GO:0006355">
    <property type="term" value="P:regulation of DNA-templated transcription"/>
    <property type="evidence" value="ECO:0007669"/>
    <property type="project" value="InterPro"/>
</dbReference>
<gene>
    <name evidence="1" type="ORF">BIV23_00375</name>
</gene>
<name>A0A1S2QQ52_9ACTN</name>
<sequence length="87" mass="9897">MSERDTSIKTTRDVRDRLKVLASEHGTSMSDFLAELVARELTEDEKEQRVQQALEEVRQATGVTVSDEARVRARAFLQNLGREHRAA</sequence>
<dbReference type="InterPro" id="IPR010985">
    <property type="entry name" value="Ribbon_hlx_hlx"/>
</dbReference>
<proteinExistence type="predicted"/>
<reference evidence="1 2" key="1">
    <citation type="submission" date="2016-10" db="EMBL/GenBank/DDBJ databases">
        <title>Genome sequence of Streptomyces sp. MUSC 1.</title>
        <authorList>
            <person name="Lee L.-H."/>
            <person name="Ser H.-L."/>
            <person name="Law J.W.-F."/>
        </authorList>
    </citation>
    <scope>NUCLEOTIDE SEQUENCE [LARGE SCALE GENOMIC DNA]</scope>
    <source>
        <strain evidence="1 2">MUSC 1</strain>
    </source>
</reference>
<evidence type="ECO:0000313" key="2">
    <source>
        <dbReference type="Proteomes" id="UP000179642"/>
    </source>
</evidence>
<protein>
    <submittedName>
        <fullName evidence="1">Uncharacterized protein</fullName>
    </submittedName>
</protein>
<accession>A0A1S2QQ52</accession>
<dbReference type="RefSeq" id="WP_071378646.1">
    <property type="nucleotide sequence ID" value="NZ_MLYO01000004.1"/>
</dbReference>
<dbReference type="Proteomes" id="UP000179642">
    <property type="component" value="Unassembled WGS sequence"/>
</dbReference>
<dbReference type="EMBL" id="MLYO01000004">
    <property type="protein sequence ID" value="OIK08234.1"/>
    <property type="molecule type" value="Genomic_DNA"/>
</dbReference>